<reference evidence="3" key="1">
    <citation type="submission" date="2022-08" db="UniProtKB">
        <authorList>
            <consortium name="EnsemblMetazoa"/>
        </authorList>
    </citation>
    <scope>IDENTIFICATION</scope>
    <source>
        <strain evidence="3">EBRO</strain>
    </source>
</reference>
<feature type="compositionally biased region" description="Pro residues" evidence="1">
    <location>
        <begin position="578"/>
        <end position="589"/>
    </location>
</feature>
<accession>A0A182JDH0</accession>
<feature type="compositionally biased region" description="Polar residues" evidence="1">
    <location>
        <begin position="408"/>
        <end position="418"/>
    </location>
</feature>
<feature type="region of interest" description="Disordered" evidence="1">
    <location>
        <begin position="382"/>
        <end position="425"/>
    </location>
</feature>
<feature type="transmembrane region" description="Helical" evidence="2">
    <location>
        <begin position="136"/>
        <end position="153"/>
    </location>
</feature>
<evidence type="ECO:0000256" key="1">
    <source>
        <dbReference type="SAM" id="MobiDB-lite"/>
    </source>
</evidence>
<evidence type="ECO:0000256" key="2">
    <source>
        <dbReference type="SAM" id="Phobius"/>
    </source>
</evidence>
<organism evidence="3">
    <name type="scientific">Anopheles atroparvus</name>
    <name type="common">European mosquito</name>
    <dbReference type="NCBI Taxonomy" id="41427"/>
    <lineage>
        <taxon>Eukaryota</taxon>
        <taxon>Metazoa</taxon>
        <taxon>Ecdysozoa</taxon>
        <taxon>Arthropoda</taxon>
        <taxon>Hexapoda</taxon>
        <taxon>Insecta</taxon>
        <taxon>Pterygota</taxon>
        <taxon>Neoptera</taxon>
        <taxon>Endopterygota</taxon>
        <taxon>Diptera</taxon>
        <taxon>Nematocera</taxon>
        <taxon>Culicoidea</taxon>
        <taxon>Culicidae</taxon>
        <taxon>Anophelinae</taxon>
        <taxon>Anopheles</taxon>
    </lineage>
</organism>
<protein>
    <submittedName>
        <fullName evidence="3">Uncharacterized protein</fullName>
    </submittedName>
</protein>
<sequence length="666" mass="71416">MVASRAPEGFSSLGCAPIEQNALAEASMSFSSCRGSCQYEIHLSSSDSCPRSSSCFRAPGVGRISVTSAAASAAITGPAAISIAAFSRLEPSWLTATILGPLPGPVWSSLAGRLTPPFCQPSTLAGGFRRGGVPSFWVTVLLLLLLLLSTIGLENSLIEFVTFWWSPSGVAFPPSRPPRSVNVCPTFKITSSSRGERWGASAWRSCLPACFDPTVTAGGSWRMINHSVSGEKGEEKTDRSLPRRSNEQSAVINQPPTTAAAGPAVRSSSKSMQLMTFNSLLMFDIVFIFFLFLVCVTCLVYYLPPRELSPAHPPLAEEDEHCHDHCHHYHHHLHHACCDEASTPVLRVRECAAAARRISGGGTPTGSLPDLSAAGILSVPKHGDADVGDSGVNHDVPEVQPARCYPENNDSSGNSQDVPASERQERALWQHRLGVASPSSTPHHRSAPYRSPFQEFPRLHQSYFHHLHHQGREAMDGGQPQADHGADVFPLDCALTDMFALCPRTSVTNCANLHGLVPTGLPPSPAGTDHPNASLDGGSGSRQFLPNPCNGCIYPTYTGYCHAPLGANDHSSRHRQQTPPPRPPSPPPAVVNYRTAGRHPEEHVQFVQIQIERQGNIGGGSRRGSDGNEASVETPLPLPACCYVRAKTSDIKECSGPIHDVLSLQP</sequence>
<feature type="region of interest" description="Disordered" evidence="1">
    <location>
        <begin position="568"/>
        <end position="593"/>
    </location>
</feature>
<feature type="compositionally biased region" description="Basic and acidic residues" evidence="1">
    <location>
        <begin position="229"/>
        <end position="246"/>
    </location>
</feature>
<dbReference type="VEuPathDB" id="VectorBase:AATE016017"/>
<feature type="compositionally biased region" description="Polar residues" evidence="1">
    <location>
        <begin position="247"/>
        <end position="257"/>
    </location>
</feature>
<keyword evidence="2" id="KW-1133">Transmembrane helix</keyword>
<keyword evidence="2" id="KW-0812">Transmembrane</keyword>
<feature type="region of interest" description="Disordered" evidence="1">
    <location>
        <begin position="227"/>
        <end position="264"/>
    </location>
</feature>
<name>A0A182JDH0_ANOAO</name>
<keyword evidence="2" id="KW-0472">Membrane</keyword>
<dbReference type="AlphaFoldDB" id="A0A182JDH0"/>
<dbReference type="EnsemblMetazoa" id="AATE016017-RA">
    <property type="protein sequence ID" value="AATE016017-PA.1"/>
    <property type="gene ID" value="AATE016017"/>
</dbReference>
<evidence type="ECO:0000313" key="3">
    <source>
        <dbReference type="EnsemblMetazoa" id="AATE016017-PA.1"/>
    </source>
</evidence>
<proteinExistence type="predicted"/>
<feature type="transmembrane region" description="Helical" evidence="2">
    <location>
        <begin position="280"/>
        <end position="303"/>
    </location>
</feature>